<sequence length="79" mass="8773">MKKIVLDANTGICASSGSMVVIEGVLIIEVEFDGMYLIPKNAPTEGRLYSLKNGIEIDSEPLLHYLTENIYPRAGSFYY</sequence>
<evidence type="ECO:0000313" key="1">
    <source>
        <dbReference type="EMBL" id="SMC20177.1"/>
    </source>
</evidence>
<evidence type="ECO:0000313" key="2">
    <source>
        <dbReference type="Proteomes" id="UP000192761"/>
    </source>
</evidence>
<protein>
    <submittedName>
        <fullName evidence="1">Uncharacterized protein</fullName>
    </submittedName>
</protein>
<accession>A0A1W1X8N4</accession>
<dbReference type="RefSeq" id="WP_139798646.1">
    <property type="nucleotide sequence ID" value="NZ_FWXD01000004.1"/>
</dbReference>
<proteinExistence type="predicted"/>
<name>A0A1W1X8N4_9NEIS</name>
<organism evidence="1 2">
    <name type="scientific">Andreprevotia lacus DSM 23236</name>
    <dbReference type="NCBI Taxonomy" id="1121001"/>
    <lineage>
        <taxon>Bacteria</taxon>
        <taxon>Pseudomonadati</taxon>
        <taxon>Pseudomonadota</taxon>
        <taxon>Betaproteobacteria</taxon>
        <taxon>Neisseriales</taxon>
        <taxon>Chitinibacteraceae</taxon>
        <taxon>Andreprevotia</taxon>
    </lineage>
</organism>
<keyword evidence="2" id="KW-1185">Reference proteome</keyword>
<dbReference type="AlphaFoldDB" id="A0A1W1X8N4"/>
<dbReference type="EMBL" id="FWXD01000004">
    <property type="protein sequence ID" value="SMC20177.1"/>
    <property type="molecule type" value="Genomic_DNA"/>
</dbReference>
<gene>
    <name evidence="1" type="ORF">SAMN02745857_00848</name>
</gene>
<dbReference type="STRING" id="1121001.SAMN02745857_00848"/>
<reference evidence="1 2" key="1">
    <citation type="submission" date="2017-04" db="EMBL/GenBank/DDBJ databases">
        <authorList>
            <person name="Afonso C.L."/>
            <person name="Miller P.J."/>
            <person name="Scott M.A."/>
            <person name="Spackman E."/>
            <person name="Goraichik I."/>
            <person name="Dimitrov K.M."/>
            <person name="Suarez D.L."/>
            <person name="Swayne D.E."/>
        </authorList>
    </citation>
    <scope>NUCLEOTIDE SEQUENCE [LARGE SCALE GENOMIC DNA]</scope>
    <source>
        <strain evidence="1 2">DSM 23236</strain>
    </source>
</reference>
<dbReference type="Proteomes" id="UP000192761">
    <property type="component" value="Unassembled WGS sequence"/>
</dbReference>